<evidence type="ECO:0000256" key="5">
    <source>
        <dbReference type="ARBA" id="ARBA00022801"/>
    </source>
</evidence>
<comment type="similarity">
    <text evidence="2">Belongs to the peptidase S9A family.</text>
</comment>
<reference evidence="9 10" key="1">
    <citation type="submission" date="2021-01" db="EMBL/GenBank/DDBJ databases">
        <title>Genomic Encyclopedia of Type Strains, Phase IV (KMG-IV): sequencing the most valuable type-strain genomes for metagenomic binning, comparative biology and taxonomic classification.</title>
        <authorList>
            <person name="Goeker M."/>
        </authorList>
    </citation>
    <scope>NUCLEOTIDE SEQUENCE [LARGE SCALE GENOMIC DNA]</scope>
    <source>
        <strain evidence="9 10">DSM 25879</strain>
    </source>
</reference>
<sequence>MITVNKSDIIEDFHGTKVADPYRWLEDSSSEATLAWVEEKEKECLAYFAEIESKSHDKQRLTELWNFPKHFVPKKVNGKLFYQKNDGLQNQAVLYLKQDGVEKVVLDPNGLSDDGTVAMTDFTVSREGRYVAYATAANGSDWQEVRVRDVTTGEDLTDVIQWVKFTAVVWSPDGKGFYYSRFPELGTIADEEEGTHHKVFYHQLGTDQSEDILLHEQPEEKELMFTPILSEDKQYLCLHVNFGTASENRFYYKDIEKDESFTKLLDQQDAEYSYITNEGPVFYFKTDLHAPKMRVIAIDIMNPERENWEEIIPEQAAVMEYIKYVDGKFVMVLSQDAHHAIHLYDKEGRFEQEIDLPFIGSLTNLTVNAEGTEMYFGVTSFIDPTTVYHYDISKNELTLVSESNIPFERMDYETNQVFYTSKDGTKIPMFLVHKKGLELDGQNPVILYGYGGFNVSLTPFFNPAILRWLEKGGVYAVANLRGGMEYGEEWHKAGMLENKQNVFDDFIAAGEWLIENQYTSTAKLSIMGGSNGGLLVAACMVQRPDLFGAVICRVPVIDMLRYHKLTIGKYWIPEYGNADNPEQFPFLYAYSPLHNVKEGVKYPPILIATADSDNRVVPAHAKKFTATLNEKADPSTTVILRLEKKAGHGLGKPTSKQIDEWVDFYAFLEKELKE</sequence>
<evidence type="ECO:0000259" key="8">
    <source>
        <dbReference type="Pfam" id="PF02897"/>
    </source>
</evidence>
<dbReference type="GO" id="GO:0004252">
    <property type="term" value="F:serine-type endopeptidase activity"/>
    <property type="evidence" value="ECO:0007669"/>
    <property type="project" value="UniProtKB-EC"/>
</dbReference>
<organism evidence="9 10">
    <name type="scientific">Sutcliffiella tianshenii</name>
    <dbReference type="NCBI Taxonomy" id="1463404"/>
    <lineage>
        <taxon>Bacteria</taxon>
        <taxon>Bacillati</taxon>
        <taxon>Bacillota</taxon>
        <taxon>Bacilli</taxon>
        <taxon>Bacillales</taxon>
        <taxon>Bacillaceae</taxon>
        <taxon>Sutcliffiella</taxon>
    </lineage>
</organism>
<evidence type="ECO:0000313" key="9">
    <source>
        <dbReference type="EMBL" id="MBM7621189.1"/>
    </source>
</evidence>
<comment type="caution">
    <text evidence="9">The sequence shown here is derived from an EMBL/GenBank/DDBJ whole genome shotgun (WGS) entry which is preliminary data.</text>
</comment>
<evidence type="ECO:0000259" key="7">
    <source>
        <dbReference type="Pfam" id="PF00326"/>
    </source>
</evidence>
<evidence type="ECO:0000256" key="2">
    <source>
        <dbReference type="ARBA" id="ARBA00005228"/>
    </source>
</evidence>
<evidence type="ECO:0000256" key="1">
    <source>
        <dbReference type="ARBA" id="ARBA00001070"/>
    </source>
</evidence>
<dbReference type="Gene3D" id="2.130.10.120">
    <property type="entry name" value="Prolyl oligopeptidase, N-terminal domain"/>
    <property type="match status" value="1"/>
</dbReference>
<keyword evidence="10" id="KW-1185">Reference proteome</keyword>
<dbReference type="PANTHER" id="PTHR42881">
    <property type="entry name" value="PROLYL ENDOPEPTIDASE"/>
    <property type="match status" value="1"/>
</dbReference>
<gene>
    <name evidence="9" type="ORF">JOC95_003062</name>
</gene>
<evidence type="ECO:0000313" key="10">
    <source>
        <dbReference type="Proteomes" id="UP000737402"/>
    </source>
</evidence>
<dbReference type="EMBL" id="JAFBED010000006">
    <property type="protein sequence ID" value="MBM7621189.1"/>
    <property type="molecule type" value="Genomic_DNA"/>
</dbReference>
<dbReference type="InterPro" id="IPR023302">
    <property type="entry name" value="Pept_S9A_N"/>
</dbReference>
<keyword evidence="6" id="KW-0720">Serine protease</keyword>
<evidence type="ECO:0000256" key="3">
    <source>
        <dbReference type="ARBA" id="ARBA00011897"/>
    </source>
</evidence>
<name>A0ABS2P2U3_9BACI</name>
<dbReference type="Pfam" id="PF02897">
    <property type="entry name" value="Peptidase_S9_N"/>
    <property type="match status" value="1"/>
</dbReference>
<feature type="domain" description="Peptidase S9A N-terminal" evidence="8">
    <location>
        <begin position="6"/>
        <end position="401"/>
    </location>
</feature>
<dbReference type="SUPFAM" id="SSF50993">
    <property type="entry name" value="Peptidase/esterase 'gauge' domain"/>
    <property type="match status" value="1"/>
</dbReference>
<dbReference type="PRINTS" id="PR00862">
    <property type="entry name" value="PROLIGOPTASE"/>
</dbReference>
<dbReference type="InterPro" id="IPR029058">
    <property type="entry name" value="AB_hydrolase_fold"/>
</dbReference>
<feature type="domain" description="Peptidase S9 prolyl oligopeptidase catalytic" evidence="7">
    <location>
        <begin position="465"/>
        <end position="673"/>
    </location>
</feature>
<dbReference type="InterPro" id="IPR002470">
    <property type="entry name" value="Peptidase_S9A"/>
</dbReference>
<proteinExistence type="inferred from homology"/>
<dbReference type="PANTHER" id="PTHR42881:SF2">
    <property type="entry name" value="PROLYL ENDOPEPTIDASE"/>
    <property type="match status" value="1"/>
</dbReference>
<evidence type="ECO:0000256" key="6">
    <source>
        <dbReference type="ARBA" id="ARBA00022825"/>
    </source>
</evidence>
<dbReference type="Pfam" id="PF00326">
    <property type="entry name" value="Peptidase_S9"/>
    <property type="match status" value="1"/>
</dbReference>
<comment type="catalytic activity">
    <reaction evidence="1">
        <text>Hydrolysis of Pro-|-Xaa &gt;&gt; Ala-|-Xaa in oligopeptides.</text>
        <dbReference type="EC" id="3.4.21.26"/>
    </reaction>
</comment>
<accession>A0ABS2P2U3</accession>
<dbReference type="SUPFAM" id="SSF53474">
    <property type="entry name" value="alpha/beta-Hydrolases"/>
    <property type="match status" value="1"/>
</dbReference>
<keyword evidence="5 9" id="KW-0378">Hydrolase</keyword>
<dbReference type="Proteomes" id="UP000737402">
    <property type="component" value="Unassembled WGS sequence"/>
</dbReference>
<dbReference type="InterPro" id="IPR002471">
    <property type="entry name" value="Pept_S9_AS"/>
</dbReference>
<dbReference type="Gene3D" id="3.40.50.1820">
    <property type="entry name" value="alpha/beta hydrolase"/>
    <property type="match status" value="1"/>
</dbReference>
<keyword evidence="4" id="KW-0645">Protease</keyword>
<dbReference type="InterPro" id="IPR051167">
    <property type="entry name" value="Prolyl_oligopep/macrocyclase"/>
</dbReference>
<dbReference type="RefSeq" id="WP_204417924.1">
    <property type="nucleotide sequence ID" value="NZ_JAFBED010000006.1"/>
</dbReference>
<evidence type="ECO:0000256" key="4">
    <source>
        <dbReference type="ARBA" id="ARBA00022670"/>
    </source>
</evidence>
<dbReference type="EC" id="3.4.21.26" evidence="3"/>
<protein>
    <recommendedName>
        <fullName evidence="3">prolyl oligopeptidase</fullName>
        <ecNumber evidence="3">3.4.21.26</ecNumber>
    </recommendedName>
</protein>
<dbReference type="InterPro" id="IPR001375">
    <property type="entry name" value="Peptidase_S9_cat"/>
</dbReference>
<dbReference type="PROSITE" id="PS00708">
    <property type="entry name" value="PRO_ENDOPEP_SER"/>
    <property type="match status" value="1"/>
</dbReference>